<keyword evidence="4" id="KW-1185">Reference proteome</keyword>
<dbReference type="CDD" id="cd22997">
    <property type="entry name" value="GT_LH"/>
    <property type="match status" value="1"/>
</dbReference>
<evidence type="ECO:0000256" key="2">
    <source>
        <dbReference type="SAM" id="Phobius"/>
    </source>
</evidence>
<feature type="region of interest" description="Disordered" evidence="1">
    <location>
        <begin position="220"/>
        <end position="241"/>
    </location>
</feature>
<dbReference type="EMBL" id="PDLM01000007">
    <property type="protein sequence ID" value="RDW73562.1"/>
    <property type="molecule type" value="Genomic_DNA"/>
</dbReference>
<organism evidence="3 4">
    <name type="scientific">Coleophoma cylindrospora</name>
    <dbReference type="NCBI Taxonomy" id="1849047"/>
    <lineage>
        <taxon>Eukaryota</taxon>
        <taxon>Fungi</taxon>
        <taxon>Dikarya</taxon>
        <taxon>Ascomycota</taxon>
        <taxon>Pezizomycotina</taxon>
        <taxon>Leotiomycetes</taxon>
        <taxon>Helotiales</taxon>
        <taxon>Dermateaceae</taxon>
        <taxon>Coleophoma</taxon>
    </lineage>
</organism>
<accession>A0A3D8RHN3</accession>
<reference evidence="3 4" key="1">
    <citation type="journal article" date="2018" name="IMA Fungus">
        <title>IMA Genome-F 9: Draft genome sequence of Annulohypoxylon stygium, Aspergillus mulundensis, Berkeleyomyces basicola (syn. Thielaviopsis basicola), Ceratocystis smalleyi, two Cercospora beticola strains, Coleophoma cylindrospora, Fusarium fracticaudum, Phialophora cf. hyalina, and Morchella septimelata.</title>
        <authorList>
            <person name="Wingfield B.D."/>
            <person name="Bills G.F."/>
            <person name="Dong Y."/>
            <person name="Huang W."/>
            <person name="Nel W.J."/>
            <person name="Swalarsk-Parry B.S."/>
            <person name="Vaghefi N."/>
            <person name="Wilken P.M."/>
            <person name="An Z."/>
            <person name="de Beer Z.W."/>
            <person name="De Vos L."/>
            <person name="Chen L."/>
            <person name="Duong T.A."/>
            <person name="Gao Y."/>
            <person name="Hammerbacher A."/>
            <person name="Kikkert J.R."/>
            <person name="Li Y."/>
            <person name="Li H."/>
            <person name="Li K."/>
            <person name="Li Q."/>
            <person name="Liu X."/>
            <person name="Ma X."/>
            <person name="Naidoo K."/>
            <person name="Pethybridge S.J."/>
            <person name="Sun J."/>
            <person name="Steenkamp E.T."/>
            <person name="van der Nest M.A."/>
            <person name="van Wyk S."/>
            <person name="Wingfield M.J."/>
            <person name="Xiong C."/>
            <person name="Yue Q."/>
            <person name="Zhang X."/>
        </authorList>
    </citation>
    <scope>NUCLEOTIDE SEQUENCE [LARGE SCALE GENOMIC DNA]</scope>
    <source>
        <strain evidence="3 4">BP6252</strain>
    </source>
</reference>
<protein>
    <submittedName>
        <fullName evidence="3">Uncharacterized protein</fullName>
    </submittedName>
</protein>
<dbReference type="Proteomes" id="UP000256645">
    <property type="component" value="Unassembled WGS sequence"/>
</dbReference>
<gene>
    <name evidence="3" type="ORF">BP6252_07469</name>
</gene>
<feature type="transmembrane region" description="Helical" evidence="2">
    <location>
        <begin position="36"/>
        <end position="52"/>
    </location>
</feature>
<evidence type="ECO:0000313" key="3">
    <source>
        <dbReference type="EMBL" id="RDW73562.1"/>
    </source>
</evidence>
<keyword evidence="2" id="KW-0812">Transmembrane</keyword>
<dbReference type="AlphaFoldDB" id="A0A3D8RHN3"/>
<keyword evidence="2" id="KW-1133">Transmembrane helix</keyword>
<sequence>MKISLTRFTDGYQQLARAEKGDATSTKFWTLARRRVALGATLGFLMLLLWSSQRSSGPKITAFPEATNITADYFHVLIPANEVHLDLCSTVVSAAVLNYPPPVLVNWGQNATTARGPLAKITGVLEYLGRFPAERENDMVLVVEGYDILFQLRPEVLLERYFAVNAKADARIAERLGATAVVERGIQQKVIFAAQKSCAPWGAHDPPCYAAPESTLPRKVYGPQTDTNVGNQKNPDEKFRPRYLNSGMVMGDLKSMKRLFSQALDETKEDPNFGSDQKVFAKIFGQQELQREVIRTQHLTEYQRRWAQIRRYFGYPEPSVLDLHPDQIRVDPAGGAAFEFGIGLDYEGLLGHPTSSAEYDSAWVKFSEPETIRDASNKLGVVPRKVVSIPDDIAQSLEPFWSRNPALSNLPTGSQSDWRQVPLYTNMWSGSVPATILHNGHVNGVREAREAIWNQLWYQPYVRTMLDAYINEPYREVAVMTDGETETAYWPLASVKWYIVTSNRDHEFAGWNELCHDDQAEQIFRDGKGSWEPPRRNY</sequence>
<dbReference type="PANTHER" id="PTHR36587">
    <property type="entry name" value="EXPRESSION SITE-ASSOCIATED GENE 3 (ESAG3)-LIKE PROTEIN"/>
    <property type="match status" value="1"/>
</dbReference>
<proteinExistence type="predicted"/>
<evidence type="ECO:0000313" key="4">
    <source>
        <dbReference type="Proteomes" id="UP000256645"/>
    </source>
</evidence>
<comment type="caution">
    <text evidence="3">The sequence shown here is derived from an EMBL/GenBank/DDBJ whole genome shotgun (WGS) entry which is preliminary data.</text>
</comment>
<dbReference type="OrthoDB" id="422736at2759"/>
<name>A0A3D8RHN3_9HELO</name>
<evidence type="ECO:0000256" key="1">
    <source>
        <dbReference type="SAM" id="MobiDB-lite"/>
    </source>
</evidence>
<keyword evidence="2" id="KW-0472">Membrane</keyword>
<dbReference type="PANTHER" id="PTHR36587:SF2">
    <property type="entry name" value="EXPRESSION SITE-ASSOCIATED GENE 3 (ESAG3)-LIKE PROTEIN"/>
    <property type="match status" value="1"/>
</dbReference>
<feature type="compositionally biased region" description="Polar residues" evidence="1">
    <location>
        <begin position="224"/>
        <end position="233"/>
    </location>
</feature>